<organism evidence="2 3">
    <name type="scientific">Lithohypha guttulata</name>
    <dbReference type="NCBI Taxonomy" id="1690604"/>
    <lineage>
        <taxon>Eukaryota</taxon>
        <taxon>Fungi</taxon>
        <taxon>Dikarya</taxon>
        <taxon>Ascomycota</taxon>
        <taxon>Pezizomycotina</taxon>
        <taxon>Eurotiomycetes</taxon>
        <taxon>Chaetothyriomycetidae</taxon>
        <taxon>Chaetothyriales</taxon>
        <taxon>Trichomeriaceae</taxon>
        <taxon>Lithohypha</taxon>
    </lineage>
</organism>
<proteinExistence type="predicted"/>
<evidence type="ECO:0000313" key="3">
    <source>
        <dbReference type="Proteomes" id="UP001309876"/>
    </source>
</evidence>
<reference evidence="2 3" key="1">
    <citation type="submission" date="2023-08" db="EMBL/GenBank/DDBJ databases">
        <title>Black Yeasts Isolated from many extreme environments.</title>
        <authorList>
            <person name="Coleine C."/>
            <person name="Stajich J.E."/>
            <person name="Selbmann L."/>
        </authorList>
    </citation>
    <scope>NUCLEOTIDE SEQUENCE [LARGE SCALE GENOMIC DNA]</scope>
    <source>
        <strain evidence="2 3">CCFEE 5910</strain>
    </source>
</reference>
<accession>A0AAN7T5K7</accession>
<protein>
    <submittedName>
        <fullName evidence="2">Uncharacterized protein</fullName>
    </submittedName>
</protein>
<feature type="compositionally biased region" description="Polar residues" evidence="1">
    <location>
        <begin position="53"/>
        <end position="68"/>
    </location>
</feature>
<dbReference type="AlphaFoldDB" id="A0AAN7T5K7"/>
<keyword evidence="3" id="KW-1185">Reference proteome</keyword>
<dbReference type="Proteomes" id="UP001309876">
    <property type="component" value="Unassembled WGS sequence"/>
</dbReference>
<name>A0AAN7T5K7_9EURO</name>
<feature type="compositionally biased region" description="Polar residues" evidence="1">
    <location>
        <begin position="155"/>
        <end position="165"/>
    </location>
</feature>
<dbReference type="EMBL" id="JAVRRJ010000002">
    <property type="protein sequence ID" value="KAK5088512.1"/>
    <property type="molecule type" value="Genomic_DNA"/>
</dbReference>
<comment type="caution">
    <text evidence="2">The sequence shown here is derived from an EMBL/GenBank/DDBJ whole genome shotgun (WGS) entry which is preliminary data.</text>
</comment>
<gene>
    <name evidence="2" type="ORF">LTR05_002732</name>
</gene>
<feature type="region of interest" description="Disordered" evidence="1">
    <location>
        <begin position="21"/>
        <end position="207"/>
    </location>
</feature>
<evidence type="ECO:0000256" key="1">
    <source>
        <dbReference type="SAM" id="MobiDB-lite"/>
    </source>
</evidence>
<evidence type="ECO:0000313" key="2">
    <source>
        <dbReference type="EMBL" id="KAK5088512.1"/>
    </source>
</evidence>
<sequence length="415" mass="44968">MDTMCVRCARLAVTGTRSFKSPAQRGLRSFSTSNAVHAEDQPSRIGDAAAGRSINQTLKNDSETSSRPQRPLIRKYNGAPRGDAISSSGQTPLVRRTTQDGSTSPPARGFLRRTAGPDAGQGPQATTPPRGGQLLRRSPSAQPGQLLRRTGGTPGSTAGQRTSPGGQLLRRSGAPSAQRTGGPQRPATDQRRRKTVKKEDKDDGTNAAALEQAMDEYITKFVDRPENPTEPIPYNPKPLKLDDLRVDWPNTPLSNSGLTESVVQKIQWLARRLPHGYQSPEQLADRYLKNEFISFESEEEKKQVLKIASELTTQAKQDLAEGSKTKAEVPFSHRFADVNFASLGSKEGDANFLLQAGIKGGYAEASKQPYPFLQSAARMLNNNGSYGPASSQRLLSRVQGLIPQRGAAAQQARKA</sequence>